<evidence type="ECO:0000256" key="3">
    <source>
        <dbReference type="ARBA" id="ARBA00022475"/>
    </source>
</evidence>
<accession>A0A934V844</accession>
<evidence type="ECO:0000256" key="2">
    <source>
        <dbReference type="ARBA" id="ARBA00022448"/>
    </source>
</evidence>
<evidence type="ECO:0000256" key="6">
    <source>
        <dbReference type="ARBA" id="ARBA00022989"/>
    </source>
</evidence>
<evidence type="ECO:0000256" key="7">
    <source>
        <dbReference type="ARBA" id="ARBA00023136"/>
    </source>
</evidence>
<dbReference type="InterPro" id="IPR000515">
    <property type="entry name" value="MetI-like"/>
</dbReference>
<dbReference type="AlphaFoldDB" id="A0A934V844"/>
<sequence length="310" mass="33996">MTTPIPTTDQPKPDLATLQVAPTRHYGRWFGTAVLLVLVAMLVHTLFTNPRFQWTVVAEYFTTPTIIEGLFNTLWLTAAAMAIGIVLGTVLAIMRLSPNPVLSGSAATFVWFFRGTPLLVQLIFWFNLSALYPKLSLGIPFGPEFISGSANEFITVYVAALLGLGLNEGAYMAEIVRAGINSVHSGQREAAEALGMSSRRILTRIILPQAMRVIIPPTGNQLIGMLKTTSLVSVIALPDLLYSAQMIYSSNFQTIPLLIVASIWYLIVTTILSIGQYFVERRFSKSDNKPAFTLARLKKTVTNGQREATA</sequence>
<comment type="caution">
    <text evidence="10">The sequence shown here is derived from an EMBL/GenBank/DDBJ whole genome shotgun (WGS) entry which is preliminary data.</text>
</comment>
<evidence type="ECO:0000313" key="11">
    <source>
        <dbReference type="Proteomes" id="UP000635245"/>
    </source>
</evidence>
<dbReference type="PANTHER" id="PTHR30614">
    <property type="entry name" value="MEMBRANE COMPONENT OF AMINO ACID ABC TRANSPORTER"/>
    <property type="match status" value="1"/>
</dbReference>
<dbReference type="GO" id="GO:0043190">
    <property type="term" value="C:ATP-binding cassette (ABC) transporter complex"/>
    <property type="evidence" value="ECO:0007669"/>
    <property type="project" value="InterPro"/>
</dbReference>
<dbReference type="InterPro" id="IPR010065">
    <property type="entry name" value="AA_ABC_transptr_permease_3TM"/>
</dbReference>
<comment type="similarity">
    <text evidence="8">Belongs to the binding-protein-dependent transport system permease family.</text>
</comment>
<dbReference type="FunFam" id="1.10.3720.10:FF:000006">
    <property type="entry name" value="Glutamate/aspartate ABC transporter, permease protein GltK"/>
    <property type="match status" value="1"/>
</dbReference>
<dbReference type="GO" id="GO:0022857">
    <property type="term" value="F:transmembrane transporter activity"/>
    <property type="evidence" value="ECO:0007669"/>
    <property type="project" value="InterPro"/>
</dbReference>
<dbReference type="CDD" id="cd06261">
    <property type="entry name" value="TM_PBP2"/>
    <property type="match status" value="1"/>
</dbReference>
<reference evidence="10" key="1">
    <citation type="submission" date="2020-12" db="EMBL/GenBank/DDBJ databases">
        <title>Prauserella sp. ASG 168, a novel actinomycete isolated from cave rock.</title>
        <authorList>
            <person name="Suriyachadkun C."/>
        </authorList>
    </citation>
    <scope>NUCLEOTIDE SEQUENCE</scope>
    <source>
        <strain evidence="10">ASG 168</strain>
    </source>
</reference>
<feature type="transmembrane region" description="Helical" evidence="8">
    <location>
        <begin position="254"/>
        <end position="279"/>
    </location>
</feature>
<feature type="transmembrane region" description="Helical" evidence="8">
    <location>
        <begin position="74"/>
        <end position="94"/>
    </location>
</feature>
<feature type="domain" description="ABC transmembrane type-1" evidence="9">
    <location>
        <begin position="70"/>
        <end position="276"/>
    </location>
</feature>
<dbReference type="PROSITE" id="PS50928">
    <property type="entry name" value="ABC_TM1"/>
    <property type="match status" value="1"/>
</dbReference>
<keyword evidence="6 8" id="KW-1133">Transmembrane helix</keyword>
<dbReference type="Proteomes" id="UP000635245">
    <property type="component" value="Unassembled WGS sequence"/>
</dbReference>
<evidence type="ECO:0000256" key="8">
    <source>
        <dbReference type="RuleBase" id="RU363032"/>
    </source>
</evidence>
<keyword evidence="5" id="KW-0029">Amino-acid transport</keyword>
<keyword evidence="4 8" id="KW-0812">Transmembrane</keyword>
<dbReference type="RefSeq" id="WP_200323105.1">
    <property type="nucleotide sequence ID" value="NZ_JAENJH010000008.1"/>
</dbReference>
<feature type="transmembrane region" description="Helical" evidence="8">
    <location>
        <begin position="146"/>
        <end position="167"/>
    </location>
</feature>
<evidence type="ECO:0000259" key="9">
    <source>
        <dbReference type="PROSITE" id="PS50928"/>
    </source>
</evidence>
<keyword evidence="11" id="KW-1185">Reference proteome</keyword>
<feature type="transmembrane region" description="Helical" evidence="8">
    <location>
        <begin position="29"/>
        <end position="47"/>
    </location>
</feature>
<organism evidence="10 11">
    <name type="scientific">Prauserella cavernicola</name>
    <dbReference type="NCBI Taxonomy" id="2800127"/>
    <lineage>
        <taxon>Bacteria</taxon>
        <taxon>Bacillati</taxon>
        <taxon>Actinomycetota</taxon>
        <taxon>Actinomycetes</taxon>
        <taxon>Pseudonocardiales</taxon>
        <taxon>Pseudonocardiaceae</taxon>
        <taxon>Prauserella</taxon>
    </lineage>
</organism>
<dbReference type="InterPro" id="IPR043429">
    <property type="entry name" value="ArtM/GltK/GlnP/TcyL/YhdX-like"/>
</dbReference>
<feature type="transmembrane region" description="Helical" evidence="8">
    <location>
        <begin position="106"/>
        <end position="126"/>
    </location>
</feature>
<dbReference type="PANTHER" id="PTHR30614:SF0">
    <property type="entry name" value="L-CYSTINE TRANSPORT SYSTEM PERMEASE PROTEIN TCYL"/>
    <property type="match status" value="1"/>
</dbReference>
<name>A0A934V844_9PSEU</name>
<evidence type="ECO:0000256" key="4">
    <source>
        <dbReference type="ARBA" id="ARBA00022692"/>
    </source>
</evidence>
<dbReference type="SUPFAM" id="SSF161098">
    <property type="entry name" value="MetI-like"/>
    <property type="match status" value="1"/>
</dbReference>
<dbReference type="InterPro" id="IPR035906">
    <property type="entry name" value="MetI-like_sf"/>
</dbReference>
<comment type="subcellular location">
    <subcellularLocation>
        <location evidence="1 8">Cell membrane</location>
        <topology evidence="1 8">Multi-pass membrane protein</topology>
    </subcellularLocation>
</comment>
<gene>
    <name evidence="10" type="ORF">JHE00_26595</name>
</gene>
<dbReference type="Pfam" id="PF00528">
    <property type="entry name" value="BPD_transp_1"/>
    <property type="match status" value="1"/>
</dbReference>
<dbReference type="EMBL" id="JAENJH010000008">
    <property type="protein sequence ID" value="MBK1787915.1"/>
    <property type="molecule type" value="Genomic_DNA"/>
</dbReference>
<dbReference type="NCBIfam" id="TIGR01726">
    <property type="entry name" value="HEQRo_perm_3TM"/>
    <property type="match status" value="1"/>
</dbReference>
<evidence type="ECO:0000256" key="5">
    <source>
        <dbReference type="ARBA" id="ARBA00022970"/>
    </source>
</evidence>
<dbReference type="GO" id="GO:0006865">
    <property type="term" value="P:amino acid transport"/>
    <property type="evidence" value="ECO:0007669"/>
    <property type="project" value="UniProtKB-KW"/>
</dbReference>
<dbReference type="Gene3D" id="1.10.3720.10">
    <property type="entry name" value="MetI-like"/>
    <property type="match status" value="1"/>
</dbReference>
<keyword evidence="3" id="KW-1003">Cell membrane</keyword>
<keyword evidence="7 8" id="KW-0472">Membrane</keyword>
<evidence type="ECO:0000313" key="10">
    <source>
        <dbReference type="EMBL" id="MBK1787915.1"/>
    </source>
</evidence>
<evidence type="ECO:0000256" key="1">
    <source>
        <dbReference type="ARBA" id="ARBA00004651"/>
    </source>
</evidence>
<proteinExistence type="inferred from homology"/>
<keyword evidence="2 8" id="KW-0813">Transport</keyword>
<protein>
    <submittedName>
        <fullName evidence="10">Amino acid ABC transporter permease</fullName>
    </submittedName>
</protein>
<feature type="transmembrane region" description="Helical" evidence="8">
    <location>
        <begin position="230"/>
        <end position="248"/>
    </location>
</feature>